<evidence type="ECO:0000259" key="2">
    <source>
        <dbReference type="PROSITE" id="PS51733"/>
    </source>
</evidence>
<evidence type="ECO:0000313" key="3">
    <source>
        <dbReference type="EMBL" id="OQB72609.1"/>
    </source>
</evidence>
<dbReference type="EC" id="6.3.4.15" evidence="3"/>
<evidence type="ECO:0000256" key="1">
    <source>
        <dbReference type="ARBA" id="ARBA00022598"/>
    </source>
</evidence>
<dbReference type="NCBIfam" id="TIGR00121">
    <property type="entry name" value="birA_ligase"/>
    <property type="match status" value="1"/>
</dbReference>
<dbReference type="Proteomes" id="UP000485562">
    <property type="component" value="Unassembled WGS sequence"/>
</dbReference>
<dbReference type="PROSITE" id="PS51733">
    <property type="entry name" value="BPL_LPL_CATALYTIC"/>
    <property type="match status" value="1"/>
</dbReference>
<dbReference type="InterPro" id="IPR004408">
    <property type="entry name" value="Biotin_CoA_COase_ligase"/>
</dbReference>
<accession>A0A1V6C6Q7</accession>
<feature type="domain" description="BPL/LPL catalytic" evidence="2">
    <location>
        <begin position="1"/>
        <end position="173"/>
    </location>
</feature>
<dbReference type="InterPro" id="IPR045864">
    <property type="entry name" value="aa-tRNA-synth_II/BPL/LPL"/>
</dbReference>
<comment type="caution">
    <text evidence="3">The sequence shown here is derived from an EMBL/GenBank/DDBJ whole genome shotgun (WGS) entry which is preliminary data.</text>
</comment>
<dbReference type="EMBL" id="MWDQ01000120">
    <property type="protein sequence ID" value="OQB72609.1"/>
    <property type="molecule type" value="Genomic_DNA"/>
</dbReference>
<dbReference type="Pfam" id="PF03099">
    <property type="entry name" value="BPL_LplA_LipB"/>
    <property type="match status" value="1"/>
</dbReference>
<dbReference type="InterPro" id="IPR004143">
    <property type="entry name" value="BPL_LPL_catalytic"/>
</dbReference>
<organism evidence="3">
    <name type="scientific">candidate division TA06 bacterium ADurb.Bin131</name>
    <dbReference type="NCBI Taxonomy" id="1852827"/>
    <lineage>
        <taxon>Bacteria</taxon>
        <taxon>Bacteria division TA06</taxon>
    </lineage>
</organism>
<gene>
    <name evidence="3" type="primary">birA</name>
    <name evidence="3" type="ORF">BWX89_01259</name>
</gene>
<protein>
    <submittedName>
        <fullName evidence="3">Bifunctional ligase/repressor BirA</fullName>
        <ecNumber evidence="3">6.3.4.15</ecNumber>
    </submittedName>
</protein>
<proteinExistence type="predicted"/>
<dbReference type="PANTHER" id="PTHR12835:SF5">
    <property type="entry name" value="BIOTIN--PROTEIN LIGASE"/>
    <property type="match status" value="1"/>
</dbReference>
<name>A0A1V6C6Q7_UNCT6</name>
<dbReference type="AlphaFoldDB" id="A0A1V6C6Q7"/>
<dbReference type="Gene3D" id="3.30.930.10">
    <property type="entry name" value="Bira Bifunctional Protein, Domain 2"/>
    <property type="match status" value="1"/>
</dbReference>
<keyword evidence="1 3" id="KW-0436">Ligase</keyword>
<reference evidence="3" key="1">
    <citation type="submission" date="2017-02" db="EMBL/GenBank/DDBJ databases">
        <title>Delving into the versatile metabolic prowess of the omnipresent phylum Bacteroidetes.</title>
        <authorList>
            <person name="Nobu M.K."/>
            <person name="Mei R."/>
            <person name="Narihiro T."/>
            <person name="Kuroda K."/>
            <person name="Liu W.-T."/>
        </authorList>
    </citation>
    <scope>NUCLEOTIDE SEQUENCE</scope>
    <source>
        <strain evidence="3">ADurb.Bin131</strain>
    </source>
</reference>
<dbReference type="SUPFAM" id="SSF55681">
    <property type="entry name" value="Class II aaRS and biotin synthetases"/>
    <property type="match status" value="1"/>
</dbReference>
<dbReference type="GO" id="GO:0005737">
    <property type="term" value="C:cytoplasm"/>
    <property type="evidence" value="ECO:0007669"/>
    <property type="project" value="TreeGrafter"/>
</dbReference>
<dbReference type="PANTHER" id="PTHR12835">
    <property type="entry name" value="BIOTIN PROTEIN LIGASE"/>
    <property type="match status" value="1"/>
</dbReference>
<sequence length="188" mass="21049">MEIHKIAGKNVYFFESVRSTMNTAKKLCGKVKEPVIVSYVQRCGRGRQGSRWISNQGGLWLSVVWNDVPKIILNYLFILVAKATVDTLESIGIKAKIKIPNDILVENHKIAGILIENSGNRVIIGIGININNTITKEMGDAISCKQVLGKEINIELFLSSLLINLDCVRQQCGKNNDKILRDIKRFLI</sequence>
<dbReference type="GO" id="GO:0004077">
    <property type="term" value="F:biotin--[biotin carboxyl-carrier protein] ligase activity"/>
    <property type="evidence" value="ECO:0007669"/>
    <property type="project" value="UniProtKB-EC"/>
</dbReference>